<dbReference type="Pfam" id="PF00126">
    <property type="entry name" value="HTH_1"/>
    <property type="match status" value="1"/>
</dbReference>
<dbReference type="EMBL" id="BORT01000001">
    <property type="protein sequence ID" value="GIO45426.1"/>
    <property type="molecule type" value="Genomic_DNA"/>
</dbReference>
<keyword evidence="4" id="KW-0804">Transcription</keyword>
<dbReference type="RefSeq" id="WP_212976611.1">
    <property type="nucleotide sequence ID" value="NZ_AP025343.1"/>
</dbReference>
<evidence type="ECO:0000256" key="2">
    <source>
        <dbReference type="ARBA" id="ARBA00023015"/>
    </source>
</evidence>
<keyword evidence="2" id="KW-0805">Transcription regulation</keyword>
<dbReference type="GO" id="GO:0003677">
    <property type="term" value="F:DNA binding"/>
    <property type="evidence" value="ECO:0007669"/>
    <property type="project" value="UniProtKB-KW"/>
</dbReference>
<name>A0A919Y5Q8_9BACL</name>
<dbReference type="SUPFAM" id="SSF53850">
    <property type="entry name" value="Periplasmic binding protein-like II"/>
    <property type="match status" value="1"/>
</dbReference>
<dbReference type="Pfam" id="PF03466">
    <property type="entry name" value="LysR_substrate"/>
    <property type="match status" value="1"/>
</dbReference>
<evidence type="ECO:0000259" key="5">
    <source>
        <dbReference type="PROSITE" id="PS50931"/>
    </source>
</evidence>
<dbReference type="GO" id="GO:0005829">
    <property type="term" value="C:cytosol"/>
    <property type="evidence" value="ECO:0007669"/>
    <property type="project" value="TreeGrafter"/>
</dbReference>
<reference evidence="6 7" key="1">
    <citation type="submission" date="2021-03" db="EMBL/GenBank/DDBJ databases">
        <title>Antimicrobial resistance genes in bacteria isolated from Japanese honey, and their potential for conferring macrolide and lincosamide resistance in the American foulbrood pathogen Paenibacillus larvae.</title>
        <authorList>
            <person name="Okamoto M."/>
            <person name="Kumagai M."/>
            <person name="Kanamori H."/>
            <person name="Takamatsu D."/>
        </authorList>
    </citation>
    <scope>NUCLEOTIDE SEQUENCE [LARGE SCALE GENOMIC DNA]</scope>
    <source>
        <strain evidence="6 7">J34TS1</strain>
    </source>
</reference>
<comment type="caution">
    <text evidence="6">The sequence shown here is derived from an EMBL/GenBank/DDBJ whole genome shotgun (WGS) entry which is preliminary data.</text>
</comment>
<dbReference type="SUPFAM" id="SSF46785">
    <property type="entry name" value="Winged helix' DNA-binding domain"/>
    <property type="match status" value="1"/>
</dbReference>
<dbReference type="InterPro" id="IPR036390">
    <property type="entry name" value="WH_DNA-bd_sf"/>
</dbReference>
<sequence length="304" mass="34562">MNIERLEYLVEAAKTGSLSKAAQNLHVTISAISQSISSLEEEWGVTLLKRSRTGAIPTPEGEVIINKAIELLQKYNELKEAALGYSETVEGRLRVATIPGPVFLLEQAVLDFKKQHPQVKVEIAEQGSQDIIDDILNDKSDLGIIILFKNRLIEHMDLEFERLLKVKMVAATSLRSPLAFKKVITPAELIQQPVVLYNDDYVKWFMDEFQKKYGNADIVYTTNNRALISRACMNYLAVTLGLNYSFITEPLFPEDDTIILDLDLPQQSPVYLGVIQRKDRTPSTISRHFLERLKHDISELRQMM</sequence>
<keyword evidence="7" id="KW-1185">Reference proteome</keyword>
<keyword evidence="3" id="KW-0238">DNA-binding</keyword>
<dbReference type="Gene3D" id="3.40.190.290">
    <property type="match status" value="1"/>
</dbReference>
<dbReference type="InterPro" id="IPR000847">
    <property type="entry name" value="LysR_HTH_N"/>
</dbReference>
<feature type="domain" description="HTH lysR-type" evidence="5">
    <location>
        <begin position="1"/>
        <end position="58"/>
    </location>
</feature>
<gene>
    <name evidence="6" type="ORF">J34TS1_01910</name>
</gene>
<organism evidence="6 7">
    <name type="scientific">Paenibacillus azoreducens</name>
    <dbReference type="NCBI Taxonomy" id="116718"/>
    <lineage>
        <taxon>Bacteria</taxon>
        <taxon>Bacillati</taxon>
        <taxon>Bacillota</taxon>
        <taxon>Bacilli</taxon>
        <taxon>Bacillales</taxon>
        <taxon>Paenibacillaceae</taxon>
        <taxon>Paenibacillus</taxon>
    </lineage>
</organism>
<dbReference type="InterPro" id="IPR050950">
    <property type="entry name" value="HTH-type_LysR_regulators"/>
</dbReference>
<dbReference type="CDD" id="cd05466">
    <property type="entry name" value="PBP2_LTTR_substrate"/>
    <property type="match status" value="1"/>
</dbReference>
<evidence type="ECO:0000256" key="4">
    <source>
        <dbReference type="ARBA" id="ARBA00023163"/>
    </source>
</evidence>
<evidence type="ECO:0000313" key="6">
    <source>
        <dbReference type="EMBL" id="GIO45426.1"/>
    </source>
</evidence>
<accession>A0A919Y5Q8</accession>
<evidence type="ECO:0000313" key="7">
    <source>
        <dbReference type="Proteomes" id="UP000682811"/>
    </source>
</evidence>
<dbReference type="PROSITE" id="PS50931">
    <property type="entry name" value="HTH_LYSR"/>
    <property type="match status" value="1"/>
</dbReference>
<dbReference type="GO" id="GO:0003700">
    <property type="term" value="F:DNA-binding transcription factor activity"/>
    <property type="evidence" value="ECO:0007669"/>
    <property type="project" value="InterPro"/>
</dbReference>
<dbReference type="Gene3D" id="1.10.10.10">
    <property type="entry name" value="Winged helix-like DNA-binding domain superfamily/Winged helix DNA-binding domain"/>
    <property type="match status" value="1"/>
</dbReference>
<dbReference type="AlphaFoldDB" id="A0A919Y5Q8"/>
<evidence type="ECO:0000256" key="3">
    <source>
        <dbReference type="ARBA" id="ARBA00023125"/>
    </source>
</evidence>
<dbReference type="FunFam" id="1.10.10.10:FF:000001">
    <property type="entry name" value="LysR family transcriptional regulator"/>
    <property type="match status" value="1"/>
</dbReference>
<proteinExistence type="inferred from homology"/>
<dbReference type="InterPro" id="IPR036388">
    <property type="entry name" value="WH-like_DNA-bd_sf"/>
</dbReference>
<evidence type="ECO:0000256" key="1">
    <source>
        <dbReference type="ARBA" id="ARBA00009437"/>
    </source>
</evidence>
<comment type="similarity">
    <text evidence="1">Belongs to the LysR transcriptional regulatory family.</text>
</comment>
<dbReference type="Proteomes" id="UP000682811">
    <property type="component" value="Unassembled WGS sequence"/>
</dbReference>
<protein>
    <submittedName>
        <fullName evidence="6">Transcriptional regulator</fullName>
    </submittedName>
</protein>
<dbReference type="PANTHER" id="PTHR30419:SF8">
    <property type="entry name" value="NITROGEN ASSIMILATION TRANSCRIPTIONAL ACTIVATOR-RELATED"/>
    <property type="match status" value="1"/>
</dbReference>
<dbReference type="PANTHER" id="PTHR30419">
    <property type="entry name" value="HTH-TYPE TRANSCRIPTIONAL REGULATOR YBHD"/>
    <property type="match status" value="1"/>
</dbReference>
<dbReference type="InterPro" id="IPR005119">
    <property type="entry name" value="LysR_subst-bd"/>
</dbReference>